<feature type="region of interest" description="Disordered" evidence="6">
    <location>
        <begin position="291"/>
        <end position="322"/>
    </location>
</feature>
<organism evidence="9 10">
    <name type="scientific">Candidatus Nesterenkonia stercoripullorum</name>
    <dbReference type="NCBI Taxonomy" id="2838701"/>
    <lineage>
        <taxon>Bacteria</taxon>
        <taxon>Bacillati</taxon>
        <taxon>Actinomycetota</taxon>
        <taxon>Actinomycetes</taxon>
        <taxon>Micrococcales</taxon>
        <taxon>Micrococcaceae</taxon>
        <taxon>Nesterenkonia</taxon>
    </lineage>
</organism>
<comment type="caution">
    <text evidence="9">The sequence shown here is derived from an EMBL/GenBank/DDBJ whole genome shotgun (WGS) entry which is preliminary data.</text>
</comment>
<dbReference type="InterPro" id="IPR002052">
    <property type="entry name" value="DNA_methylase_N6_adenine_CS"/>
</dbReference>
<dbReference type="CDD" id="cd02440">
    <property type="entry name" value="AdoMet_MTases"/>
    <property type="match status" value="1"/>
</dbReference>
<proteinExistence type="inferred from homology"/>
<reference evidence="9" key="2">
    <citation type="submission" date="2021-04" db="EMBL/GenBank/DDBJ databases">
        <authorList>
            <person name="Gilroy R."/>
        </authorList>
    </citation>
    <scope>NUCLEOTIDE SEQUENCE</scope>
    <source>
        <strain evidence="9">ChiHejej3B27-3195</strain>
    </source>
</reference>
<evidence type="ECO:0000256" key="1">
    <source>
        <dbReference type="ARBA" id="ARBA00022603"/>
    </source>
</evidence>
<dbReference type="PANTHER" id="PTHR18895:SF74">
    <property type="entry name" value="MTRF1L RELEASE FACTOR GLUTAMINE METHYLTRANSFERASE"/>
    <property type="match status" value="1"/>
</dbReference>
<dbReference type="EMBL" id="DXGD01000044">
    <property type="protein sequence ID" value="HIW98726.1"/>
    <property type="molecule type" value="Genomic_DNA"/>
</dbReference>
<name>A0A9D1US45_9MICC</name>
<protein>
    <recommendedName>
        <fullName evidence="5">Release factor glutamine methyltransferase</fullName>
        <shortName evidence="5">RF MTase</shortName>
        <ecNumber evidence="5">2.1.1.297</ecNumber>
    </recommendedName>
    <alternativeName>
        <fullName evidence="5">N5-glutamine methyltransferase PrmC</fullName>
    </alternativeName>
    <alternativeName>
        <fullName evidence="5">Protein-(glutamine-N5) MTase PrmC</fullName>
    </alternativeName>
    <alternativeName>
        <fullName evidence="5">Protein-glutamine N-methyltransferase PrmC</fullName>
    </alternativeName>
</protein>
<dbReference type="Proteomes" id="UP000824151">
    <property type="component" value="Unassembled WGS sequence"/>
</dbReference>
<keyword evidence="1 5" id="KW-0489">Methyltransferase</keyword>
<dbReference type="Pfam" id="PF17827">
    <property type="entry name" value="PrmC_N"/>
    <property type="match status" value="1"/>
</dbReference>
<dbReference type="Pfam" id="PF05175">
    <property type="entry name" value="MTS"/>
    <property type="match status" value="1"/>
</dbReference>
<dbReference type="PANTHER" id="PTHR18895">
    <property type="entry name" value="HEMK METHYLTRANSFERASE"/>
    <property type="match status" value="1"/>
</dbReference>
<comment type="catalytic activity">
    <reaction evidence="4 5">
        <text>L-glutaminyl-[peptide chain release factor] + S-adenosyl-L-methionine = N(5)-methyl-L-glutaminyl-[peptide chain release factor] + S-adenosyl-L-homocysteine + H(+)</text>
        <dbReference type="Rhea" id="RHEA:42896"/>
        <dbReference type="Rhea" id="RHEA-COMP:10271"/>
        <dbReference type="Rhea" id="RHEA-COMP:10272"/>
        <dbReference type="ChEBI" id="CHEBI:15378"/>
        <dbReference type="ChEBI" id="CHEBI:30011"/>
        <dbReference type="ChEBI" id="CHEBI:57856"/>
        <dbReference type="ChEBI" id="CHEBI:59789"/>
        <dbReference type="ChEBI" id="CHEBI:61891"/>
        <dbReference type="EC" id="2.1.1.297"/>
    </reaction>
</comment>
<evidence type="ECO:0000313" key="10">
    <source>
        <dbReference type="Proteomes" id="UP000824151"/>
    </source>
</evidence>
<feature type="binding site" evidence="5">
    <location>
        <position position="205"/>
    </location>
    <ligand>
        <name>S-adenosyl-L-methionine</name>
        <dbReference type="ChEBI" id="CHEBI:59789"/>
    </ligand>
</feature>
<evidence type="ECO:0000256" key="4">
    <source>
        <dbReference type="ARBA" id="ARBA00048391"/>
    </source>
</evidence>
<keyword evidence="2 5" id="KW-0808">Transferase</keyword>
<accession>A0A9D1US45</accession>
<dbReference type="NCBIfam" id="TIGR00536">
    <property type="entry name" value="hemK_fam"/>
    <property type="match status" value="1"/>
</dbReference>
<dbReference type="Gene3D" id="1.10.8.10">
    <property type="entry name" value="DNA helicase RuvA subunit, C-terminal domain"/>
    <property type="match status" value="1"/>
</dbReference>
<reference evidence="9" key="1">
    <citation type="journal article" date="2021" name="PeerJ">
        <title>Extensive microbial diversity within the chicken gut microbiome revealed by metagenomics and culture.</title>
        <authorList>
            <person name="Gilroy R."/>
            <person name="Ravi A."/>
            <person name="Getino M."/>
            <person name="Pursley I."/>
            <person name="Horton D.L."/>
            <person name="Alikhan N.F."/>
            <person name="Baker D."/>
            <person name="Gharbi K."/>
            <person name="Hall N."/>
            <person name="Watson M."/>
            <person name="Adriaenssens E.M."/>
            <person name="Foster-Nyarko E."/>
            <person name="Jarju S."/>
            <person name="Secka A."/>
            <person name="Antonio M."/>
            <person name="Oren A."/>
            <person name="Chaudhuri R.R."/>
            <person name="La Ragione R."/>
            <person name="Hildebrand F."/>
            <person name="Pallen M.J."/>
        </authorList>
    </citation>
    <scope>NUCLEOTIDE SEQUENCE</scope>
    <source>
        <strain evidence="9">ChiHejej3B27-3195</strain>
    </source>
</reference>
<evidence type="ECO:0000313" key="9">
    <source>
        <dbReference type="EMBL" id="HIW98726.1"/>
    </source>
</evidence>
<dbReference type="InterPro" id="IPR040758">
    <property type="entry name" value="PrmC_N"/>
</dbReference>
<evidence type="ECO:0000259" key="8">
    <source>
        <dbReference type="Pfam" id="PF17827"/>
    </source>
</evidence>
<dbReference type="EC" id="2.1.1.297" evidence="5"/>
<feature type="binding site" evidence="5">
    <location>
        <begin position="140"/>
        <end position="144"/>
    </location>
    <ligand>
        <name>S-adenosyl-L-methionine</name>
        <dbReference type="ChEBI" id="CHEBI:59789"/>
    </ligand>
</feature>
<evidence type="ECO:0000256" key="2">
    <source>
        <dbReference type="ARBA" id="ARBA00022679"/>
    </source>
</evidence>
<feature type="domain" description="Methyltransferase small" evidence="7">
    <location>
        <begin position="132"/>
        <end position="208"/>
    </location>
</feature>
<dbReference type="NCBIfam" id="TIGR03534">
    <property type="entry name" value="RF_mod_PrmC"/>
    <property type="match status" value="1"/>
</dbReference>
<feature type="domain" description="Release factor glutamine methyltransferase N-terminal" evidence="8">
    <location>
        <begin position="12"/>
        <end position="88"/>
    </location>
</feature>
<evidence type="ECO:0000256" key="6">
    <source>
        <dbReference type="SAM" id="MobiDB-lite"/>
    </source>
</evidence>
<dbReference type="InterPro" id="IPR050320">
    <property type="entry name" value="N5-glutamine_MTase"/>
</dbReference>
<evidence type="ECO:0000256" key="3">
    <source>
        <dbReference type="ARBA" id="ARBA00022691"/>
    </source>
</evidence>
<dbReference type="GO" id="GO:0003676">
    <property type="term" value="F:nucleic acid binding"/>
    <property type="evidence" value="ECO:0007669"/>
    <property type="project" value="InterPro"/>
</dbReference>
<dbReference type="HAMAP" id="MF_02126">
    <property type="entry name" value="RF_methyltr_PrmC"/>
    <property type="match status" value="1"/>
</dbReference>
<gene>
    <name evidence="5 9" type="primary">prmC</name>
    <name evidence="9" type="ORF">H9871_01140</name>
</gene>
<evidence type="ECO:0000256" key="5">
    <source>
        <dbReference type="HAMAP-Rule" id="MF_02126"/>
    </source>
</evidence>
<dbReference type="InterPro" id="IPR007848">
    <property type="entry name" value="Small_mtfrase_dom"/>
</dbReference>
<comment type="similarity">
    <text evidence="5">Belongs to the protein N5-glutamine methyltransferase family. PrmC subfamily.</text>
</comment>
<dbReference type="PROSITE" id="PS00092">
    <property type="entry name" value="N6_MTASE"/>
    <property type="match status" value="1"/>
</dbReference>
<dbReference type="Gene3D" id="3.40.50.150">
    <property type="entry name" value="Vaccinia Virus protein VP39"/>
    <property type="match status" value="1"/>
</dbReference>
<comment type="caution">
    <text evidence="5">Lacks conserved residue(s) required for the propagation of feature annotation.</text>
</comment>
<feature type="binding site" evidence="5">
    <location>
        <position position="163"/>
    </location>
    <ligand>
        <name>S-adenosyl-L-methionine</name>
        <dbReference type="ChEBI" id="CHEBI:59789"/>
    </ligand>
</feature>
<dbReference type="GO" id="GO:0102559">
    <property type="term" value="F:peptide chain release factor N(5)-glutamine methyltransferase activity"/>
    <property type="evidence" value="ECO:0007669"/>
    <property type="project" value="UniProtKB-EC"/>
</dbReference>
<comment type="function">
    <text evidence="5">Methylates the class 1 translation termination release factors RF1/PrfA and RF2/PrfB on the glutamine residue of the universally conserved GGQ motif.</text>
</comment>
<feature type="binding site" evidence="5">
    <location>
        <begin position="205"/>
        <end position="208"/>
    </location>
    <ligand>
        <name>substrate</name>
    </ligand>
</feature>
<dbReference type="GO" id="GO:0032259">
    <property type="term" value="P:methylation"/>
    <property type="evidence" value="ECO:0007669"/>
    <property type="project" value="UniProtKB-KW"/>
</dbReference>
<dbReference type="InterPro" id="IPR019874">
    <property type="entry name" value="RF_methyltr_PrmC"/>
</dbReference>
<dbReference type="AlphaFoldDB" id="A0A9D1US45"/>
<dbReference type="InterPro" id="IPR004556">
    <property type="entry name" value="HemK-like"/>
</dbReference>
<sequence length="322" mass="34843">MTVQPQGHSLDDALRAAEQRLGEAGVPSPRADAELLAAHVLGLTRGQLALRRATGSRAETALDDQASSVLAELIDERCRRTPVQHLTGRAPFRQLELRVGPGVFIPRPETEQVAEVAIRHIQQLEGEASERRAPRVIDLGTGSGALAASIASECPGAEVHAVELSEQALAWARTNLEEHGVHLHQADLVALPAAWDGGFDVVVSNPPYIPESMVPREQEVRDHDPALALYGGDETGLKIPYQVIAAAQRLLRPGGWFIMEHAEVQAAALVEHCRNAGRLTDVRTHQDLSGRDRALSGFLPSDPRADREPSAEEPLSVGEWRS</sequence>
<dbReference type="SUPFAM" id="SSF53335">
    <property type="entry name" value="S-adenosyl-L-methionine-dependent methyltransferases"/>
    <property type="match status" value="1"/>
</dbReference>
<keyword evidence="3 5" id="KW-0949">S-adenosyl-L-methionine</keyword>
<dbReference type="InterPro" id="IPR029063">
    <property type="entry name" value="SAM-dependent_MTases_sf"/>
</dbReference>
<evidence type="ECO:0000259" key="7">
    <source>
        <dbReference type="Pfam" id="PF05175"/>
    </source>
</evidence>